<dbReference type="InterPro" id="IPR010982">
    <property type="entry name" value="Lambda_DNA-bd_dom_sf"/>
</dbReference>
<dbReference type="InterPro" id="IPR001387">
    <property type="entry name" value="Cro/C1-type_HTH"/>
</dbReference>
<dbReference type="Gene3D" id="1.10.260.40">
    <property type="entry name" value="lambda repressor-like DNA-binding domains"/>
    <property type="match status" value="1"/>
</dbReference>
<gene>
    <name evidence="2" type="ORF">J2Z32_004358</name>
</gene>
<dbReference type="CDD" id="cd00093">
    <property type="entry name" value="HTH_XRE"/>
    <property type="match status" value="1"/>
</dbReference>
<comment type="caution">
    <text evidence="2">The sequence shown here is derived from an EMBL/GenBank/DDBJ whole genome shotgun (WGS) entry which is preliminary data.</text>
</comment>
<organism evidence="2 3">
    <name type="scientific">Paenibacillus turicensis</name>
    <dbReference type="NCBI Taxonomy" id="160487"/>
    <lineage>
        <taxon>Bacteria</taxon>
        <taxon>Bacillati</taxon>
        <taxon>Bacillota</taxon>
        <taxon>Bacilli</taxon>
        <taxon>Bacillales</taxon>
        <taxon>Paenibacillaceae</taxon>
        <taxon>Paenibacillus</taxon>
    </lineage>
</organism>
<dbReference type="Proteomes" id="UP001519272">
    <property type="component" value="Unassembled WGS sequence"/>
</dbReference>
<accession>A0ABS4FYQ0</accession>
<protein>
    <submittedName>
        <fullName evidence="2">Transcriptional regulator with XRE-family HTH domain</fullName>
    </submittedName>
</protein>
<evidence type="ECO:0000259" key="1">
    <source>
        <dbReference type="PROSITE" id="PS50943"/>
    </source>
</evidence>
<name>A0ABS4FYQ0_9BACL</name>
<dbReference type="Pfam" id="PF01381">
    <property type="entry name" value="HTH_3"/>
    <property type="match status" value="1"/>
</dbReference>
<sequence length="56" mass="6564">MFFGEKLQSLRELNGLSRKELADELGVSEQAIWQYENKLTSPKMEVINTLKYEFPI</sequence>
<feature type="domain" description="HTH cro/C1-type" evidence="1">
    <location>
        <begin position="7"/>
        <end position="50"/>
    </location>
</feature>
<evidence type="ECO:0000313" key="3">
    <source>
        <dbReference type="Proteomes" id="UP001519272"/>
    </source>
</evidence>
<evidence type="ECO:0000313" key="2">
    <source>
        <dbReference type="EMBL" id="MBP1907677.1"/>
    </source>
</evidence>
<dbReference type="SUPFAM" id="SSF47413">
    <property type="entry name" value="lambda repressor-like DNA-binding domains"/>
    <property type="match status" value="1"/>
</dbReference>
<dbReference type="RefSeq" id="WP_210091253.1">
    <property type="nucleotide sequence ID" value="NZ_JAGGKG010000031.1"/>
</dbReference>
<reference evidence="2 3" key="1">
    <citation type="submission" date="2021-03" db="EMBL/GenBank/DDBJ databases">
        <title>Genomic Encyclopedia of Type Strains, Phase IV (KMG-IV): sequencing the most valuable type-strain genomes for metagenomic binning, comparative biology and taxonomic classification.</title>
        <authorList>
            <person name="Goeker M."/>
        </authorList>
    </citation>
    <scope>NUCLEOTIDE SEQUENCE [LARGE SCALE GENOMIC DNA]</scope>
    <source>
        <strain evidence="2 3">DSM 14349</strain>
    </source>
</reference>
<proteinExistence type="predicted"/>
<keyword evidence="3" id="KW-1185">Reference proteome</keyword>
<dbReference type="PROSITE" id="PS50943">
    <property type="entry name" value="HTH_CROC1"/>
    <property type="match status" value="1"/>
</dbReference>
<dbReference type="EMBL" id="JAGGKG010000031">
    <property type="protein sequence ID" value="MBP1907677.1"/>
    <property type="molecule type" value="Genomic_DNA"/>
</dbReference>